<comment type="similarity">
    <text evidence="1">Belongs to the TEL2 family.</text>
</comment>
<dbReference type="PANTHER" id="PTHR15830">
    <property type="entry name" value="TELOMERE LENGTH REGULATION PROTEIN TEL2 FAMILY MEMBER"/>
    <property type="match status" value="1"/>
</dbReference>
<name>A0A1B6I5T0_9HEMI</name>
<feature type="non-terminal residue" evidence="3">
    <location>
        <position position="1"/>
    </location>
</feature>
<evidence type="ECO:0000313" key="3">
    <source>
        <dbReference type="EMBL" id="JAS82257.1"/>
    </source>
</evidence>
<dbReference type="Pfam" id="PF10193">
    <property type="entry name" value="Telomere_reg-2"/>
    <property type="match status" value="1"/>
</dbReference>
<reference evidence="3" key="1">
    <citation type="submission" date="2015-11" db="EMBL/GenBank/DDBJ databases">
        <title>De novo transcriptome assembly of four potential Pierce s Disease insect vectors from Arizona vineyards.</title>
        <authorList>
            <person name="Tassone E.E."/>
        </authorList>
    </citation>
    <scope>NUCLEOTIDE SEQUENCE</scope>
</reference>
<dbReference type="GO" id="GO:0042162">
    <property type="term" value="F:telomeric DNA binding"/>
    <property type="evidence" value="ECO:0007669"/>
    <property type="project" value="TreeGrafter"/>
</dbReference>
<feature type="non-terminal residue" evidence="3">
    <location>
        <position position="806"/>
    </location>
</feature>
<dbReference type="InterPro" id="IPR051970">
    <property type="entry name" value="TEL2_Regulation"/>
</dbReference>
<dbReference type="GO" id="GO:0005829">
    <property type="term" value="C:cytosol"/>
    <property type="evidence" value="ECO:0007669"/>
    <property type="project" value="TreeGrafter"/>
</dbReference>
<dbReference type="InterPro" id="IPR038528">
    <property type="entry name" value="TEL2_C_sf"/>
</dbReference>
<dbReference type="InterPro" id="IPR019337">
    <property type="entry name" value="Telomere_length_regulation_dom"/>
</dbReference>
<evidence type="ECO:0000256" key="1">
    <source>
        <dbReference type="ARBA" id="ARBA00006133"/>
    </source>
</evidence>
<dbReference type="GO" id="GO:0051879">
    <property type="term" value="F:Hsp90 protein binding"/>
    <property type="evidence" value="ECO:0007669"/>
    <property type="project" value="TreeGrafter"/>
</dbReference>
<protein>
    <recommendedName>
        <fullName evidence="2">Telomere length regulation protein conserved domain-containing protein</fullName>
    </recommendedName>
</protein>
<dbReference type="Gene3D" id="1.25.40.720">
    <property type="entry name" value="Telomere length regulation protein 2, C-terminal domain"/>
    <property type="match status" value="1"/>
</dbReference>
<dbReference type="PANTHER" id="PTHR15830:SF10">
    <property type="entry name" value="TELOMERE LENGTH REGULATION PROTEIN TEL2 HOMOLOG"/>
    <property type="match status" value="1"/>
</dbReference>
<gene>
    <name evidence="3" type="ORF">g.48379</name>
</gene>
<dbReference type="AlphaFoldDB" id="A0A1B6I5T0"/>
<accession>A0A1B6I5T0</accession>
<sequence>NGKAPGTQVSNADLLMGLNSPSSPAINPLDDFAPIQVFQLTVGADRLMEASKTLLRVLRENTNPRAEMEKVTMFLPGPLTPQRIVGTDSPLYDWDKFTEICYGKLLSEVLRRFNNEWLKKFGLSGCLKRLFVVESGSDIMLHESLMSLCDEMRSCQGPSVKLDFILEMFKGILFSDHLTSAVISACKRNFEDDIIAESFMTRWDECVQLIVSLPNRVANKLKGKMDRFFTPEIYIKNILVHVAKSLVYMSMIKEDTQLNFRPLSVFLSRVITNYKLNPSLSSFFQVLDYWCTERESSFCQTANTLLEFMETTSVEIASILILKTCSEKSTILLLSPELLEISSWKYVLCHKIPLLTIHENCKILTNLIAFLGSVTKYTASKTDGIVDVTSALPCLLLQLLTVWGDKSAMQHTPQEQHLFLSKLIVLGFNYLCNFLDLPLHNSLKSALQTSLFRGMPSHLENTTERVRVMGMITTECIVRHLNRFVEEKDKRVNLEFDFSKVRSENSTVVDIIRNLSEYKFDVGENNEKKITTLKSRGDDLLENIIKEVECEIPIPSDHYKTDSNVEASKLIKNNKEQGAHVLEEGSESELDSDDDLVPYDLSNDVKAAVTKRPKYLRDLLEGLRDDNDVDIWVGSLEVCEELIYKQLPDDDVSLGIDLLDILLCLERRVYCENFDTLRFSSAVAIVVVCPEAAAQYLCKQFHEDIGKYSIAQRMFMLDILSAAARVLSSPKSSDKQEKTVALPNTSNVKEPDWRSVVQARIASHTRTFCQPKKTPKKGFENKFANVAGSFFFPLLRGTGRISPGIV</sequence>
<proteinExistence type="inferred from homology"/>
<organism evidence="3">
    <name type="scientific">Homalodisca liturata</name>
    <dbReference type="NCBI Taxonomy" id="320908"/>
    <lineage>
        <taxon>Eukaryota</taxon>
        <taxon>Metazoa</taxon>
        <taxon>Ecdysozoa</taxon>
        <taxon>Arthropoda</taxon>
        <taxon>Hexapoda</taxon>
        <taxon>Insecta</taxon>
        <taxon>Pterygota</taxon>
        <taxon>Neoptera</taxon>
        <taxon>Paraneoptera</taxon>
        <taxon>Hemiptera</taxon>
        <taxon>Auchenorrhyncha</taxon>
        <taxon>Membracoidea</taxon>
        <taxon>Cicadellidae</taxon>
        <taxon>Cicadellinae</taxon>
        <taxon>Proconiini</taxon>
        <taxon>Homalodisca</taxon>
    </lineage>
</organism>
<feature type="domain" description="Telomere length regulation protein conserved" evidence="2">
    <location>
        <begin position="613"/>
        <end position="724"/>
    </location>
</feature>
<evidence type="ECO:0000259" key="2">
    <source>
        <dbReference type="Pfam" id="PF10193"/>
    </source>
</evidence>
<dbReference type="GO" id="GO:0051083">
    <property type="term" value="P:'de novo' cotranslational protein folding"/>
    <property type="evidence" value="ECO:0007669"/>
    <property type="project" value="TreeGrafter"/>
</dbReference>
<dbReference type="EMBL" id="GECU01025449">
    <property type="protein sequence ID" value="JAS82257.1"/>
    <property type="molecule type" value="Transcribed_RNA"/>
</dbReference>